<dbReference type="InterPro" id="IPR037066">
    <property type="entry name" value="Plug_dom_sf"/>
</dbReference>
<dbReference type="InterPro" id="IPR039426">
    <property type="entry name" value="TonB-dep_rcpt-like"/>
</dbReference>
<dbReference type="Pfam" id="PF07715">
    <property type="entry name" value="Plug"/>
    <property type="match status" value="1"/>
</dbReference>
<dbReference type="FunFam" id="2.170.130.10:FF:000001">
    <property type="entry name" value="Catecholate siderophore TonB-dependent receptor"/>
    <property type="match status" value="1"/>
</dbReference>
<dbReference type="SUPFAM" id="SSF56935">
    <property type="entry name" value="Porins"/>
    <property type="match status" value="1"/>
</dbReference>
<keyword evidence="12" id="KW-0675">Receptor</keyword>
<dbReference type="GO" id="GO:0009279">
    <property type="term" value="C:cell outer membrane"/>
    <property type="evidence" value="ECO:0007669"/>
    <property type="project" value="UniProtKB-SubCell"/>
</dbReference>
<evidence type="ECO:0000256" key="4">
    <source>
        <dbReference type="ARBA" id="ARBA00022452"/>
    </source>
</evidence>
<dbReference type="OrthoDB" id="127311at2"/>
<evidence type="ECO:0000256" key="5">
    <source>
        <dbReference type="ARBA" id="ARBA00022496"/>
    </source>
</evidence>
<keyword evidence="6 14" id="KW-0812">Transmembrane</keyword>
<dbReference type="AlphaFoldDB" id="A0A1H5V6Y9"/>
<dbReference type="PROSITE" id="PS52016">
    <property type="entry name" value="TONB_DEPENDENT_REC_3"/>
    <property type="match status" value="1"/>
</dbReference>
<dbReference type="EMBL" id="FNUX01000011">
    <property type="protein sequence ID" value="SEF83099.1"/>
    <property type="molecule type" value="Genomic_DNA"/>
</dbReference>
<keyword evidence="3 14" id="KW-0813">Transport</keyword>
<keyword evidence="5" id="KW-0410">Iron transport</keyword>
<dbReference type="PANTHER" id="PTHR32552">
    <property type="entry name" value="FERRICHROME IRON RECEPTOR-RELATED"/>
    <property type="match status" value="1"/>
</dbReference>
<dbReference type="Gene3D" id="2.170.130.10">
    <property type="entry name" value="TonB-dependent receptor, plug domain"/>
    <property type="match status" value="1"/>
</dbReference>
<feature type="domain" description="TonB-dependent receptor-like beta-barrel" evidence="17">
    <location>
        <begin position="310"/>
        <end position="722"/>
    </location>
</feature>
<evidence type="ECO:0000256" key="16">
    <source>
        <dbReference type="SAM" id="MobiDB-lite"/>
    </source>
</evidence>
<sequence>MKLQNNIKIIPKYALMFFASQLMTFLLSIDSYAQSKQESSGQSAASGNPQPASVSEPKTESEKADPPVFPMVTVEGKAADEIAGYVAKRSITATKTDTPILEIPQSISVVTRHEMDMRSVQNFTEALRYVPGVTVDQFGFDGRGFEYVLMRGFNGNPNANFRDGLSNAAQGLFFNSFITETYGLERIDVLRGPSSVMFGRGDAGGIINRVTKRPNANPVREIEFQYGNFDRKRIAADVGAVSKDGTIMFRLVTTALETDTQVRYPNTGGERAQNERFYIAPSITWRPTNATSITLMGDILHNRSGSSPFYIAAPDGGFSNVLQSDPKFARYNTNQSSFSYQIEHHFNEFLTARQNFRYTQQTGRFQDLFSTGFNTVDQPALADRDAYATNERLSQIVLDTHLQAKLNTGPFNHTVLLGADWNQTNATLKYFQGYNNGFIPPSIDILNPVYGVPIPRPDVLGINAKQRIDQLGFYIQDQIRYNENWILTLSGRYDRIHSRDNDFLSVSTTKVKDSAFTGRAGLTYLFSNGIAPYFSYSQSFLPQAGFDSSDKPFDPTRGEQFEAGIKYQPVGGRSLYTVAFFDLSKTNVLSRDPADETGFRFMQLGKVRSRGVELEARAELLRGLNMIGSFTYHDVENVKDTDFKGKMPVQVPTTMTSGWLDYSFGALGIDWLRGFGLGGGVRYIGRVFNEEQNISSTPAFTLFDATLRYERGPMLFTVNASNIFDNRYIASTFFGRHYLGTERTVIGTLAFRF</sequence>
<evidence type="ECO:0000256" key="3">
    <source>
        <dbReference type="ARBA" id="ARBA00022448"/>
    </source>
</evidence>
<dbReference type="InterPro" id="IPR036942">
    <property type="entry name" value="Beta-barrel_TonB_sf"/>
</dbReference>
<dbReference type="GO" id="GO:0015344">
    <property type="term" value="F:siderophore uptake transmembrane transporter activity"/>
    <property type="evidence" value="ECO:0007669"/>
    <property type="project" value="TreeGrafter"/>
</dbReference>
<feature type="domain" description="TonB-dependent receptor plug" evidence="18">
    <location>
        <begin position="101"/>
        <end position="206"/>
    </location>
</feature>
<evidence type="ECO:0000256" key="2">
    <source>
        <dbReference type="ARBA" id="ARBA00009810"/>
    </source>
</evidence>
<evidence type="ECO:0000313" key="19">
    <source>
        <dbReference type="EMBL" id="SEF83099.1"/>
    </source>
</evidence>
<keyword evidence="13 14" id="KW-0998">Cell outer membrane</keyword>
<evidence type="ECO:0000256" key="14">
    <source>
        <dbReference type="PROSITE-ProRule" id="PRU01360"/>
    </source>
</evidence>
<evidence type="ECO:0000259" key="18">
    <source>
        <dbReference type="Pfam" id="PF07715"/>
    </source>
</evidence>
<dbReference type="GO" id="GO:0038023">
    <property type="term" value="F:signaling receptor activity"/>
    <property type="evidence" value="ECO:0007669"/>
    <property type="project" value="InterPro"/>
</dbReference>
<evidence type="ECO:0000256" key="8">
    <source>
        <dbReference type="ARBA" id="ARBA00023004"/>
    </source>
</evidence>
<evidence type="ECO:0000256" key="7">
    <source>
        <dbReference type="ARBA" id="ARBA00022729"/>
    </source>
</evidence>
<dbReference type="InterPro" id="IPR000531">
    <property type="entry name" value="Beta-barrel_TonB"/>
</dbReference>
<comment type="similarity">
    <text evidence="2 14 15">Belongs to the TonB-dependent receptor family.</text>
</comment>
<dbReference type="CDD" id="cd01347">
    <property type="entry name" value="ligand_gated_channel"/>
    <property type="match status" value="1"/>
</dbReference>
<keyword evidence="11 14" id="KW-0472">Membrane</keyword>
<dbReference type="InterPro" id="IPR012910">
    <property type="entry name" value="Plug_dom"/>
</dbReference>
<keyword evidence="4 14" id="KW-1134">Transmembrane beta strand</keyword>
<dbReference type="PANTHER" id="PTHR32552:SF68">
    <property type="entry name" value="FERRICHROME OUTER MEMBRANE TRANSPORTER_PHAGE RECEPTOR"/>
    <property type="match status" value="1"/>
</dbReference>
<dbReference type="Proteomes" id="UP000236753">
    <property type="component" value="Unassembled WGS sequence"/>
</dbReference>
<keyword evidence="9" id="KW-0406">Ion transport</keyword>
<accession>A0A1H5V6Y9</accession>
<evidence type="ECO:0000256" key="9">
    <source>
        <dbReference type="ARBA" id="ARBA00023065"/>
    </source>
</evidence>
<name>A0A1H5V6Y9_9PROT</name>
<keyword evidence="10 15" id="KW-0798">TonB box</keyword>
<evidence type="ECO:0000259" key="17">
    <source>
        <dbReference type="Pfam" id="PF00593"/>
    </source>
</evidence>
<evidence type="ECO:0000256" key="10">
    <source>
        <dbReference type="ARBA" id="ARBA00023077"/>
    </source>
</evidence>
<dbReference type="InterPro" id="IPR010105">
    <property type="entry name" value="TonB_sidphr_rcpt"/>
</dbReference>
<organism evidence="19 20">
    <name type="scientific">Nitrosomonas ureae</name>
    <dbReference type="NCBI Taxonomy" id="44577"/>
    <lineage>
        <taxon>Bacteria</taxon>
        <taxon>Pseudomonadati</taxon>
        <taxon>Pseudomonadota</taxon>
        <taxon>Betaproteobacteria</taxon>
        <taxon>Nitrosomonadales</taxon>
        <taxon>Nitrosomonadaceae</taxon>
        <taxon>Nitrosomonas</taxon>
    </lineage>
</organism>
<dbReference type="Pfam" id="PF00593">
    <property type="entry name" value="TonB_dep_Rec_b-barrel"/>
    <property type="match status" value="1"/>
</dbReference>
<keyword evidence="7" id="KW-0732">Signal</keyword>
<evidence type="ECO:0000256" key="6">
    <source>
        <dbReference type="ARBA" id="ARBA00022692"/>
    </source>
</evidence>
<evidence type="ECO:0000256" key="15">
    <source>
        <dbReference type="RuleBase" id="RU003357"/>
    </source>
</evidence>
<evidence type="ECO:0000256" key="13">
    <source>
        <dbReference type="ARBA" id="ARBA00023237"/>
    </source>
</evidence>
<protein>
    <submittedName>
        <fullName evidence="19">Iron complex outermembrane recepter protein</fullName>
    </submittedName>
</protein>
<dbReference type="GO" id="GO:0015891">
    <property type="term" value="P:siderophore transport"/>
    <property type="evidence" value="ECO:0007669"/>
    <property type="project" value="InterPro"/>
</dbReference>
<dbReference type="NCBIfam" id="TIGR01783">
    <property type="entry name" value="TonB-siderophor"/>
    <property type="match status" value="1"/>
</dbReference>
<keyword evidence="8" id="KW-0408">Iron</keyword>
<evidence type="ECO:0000256" key="1">
    <source>
        <dbReference type="ARBA" id="ARBA00004571"/>
    </source>
</evidence>
<evidence type="ECO:0000256" key="12">
    <source>
        <dbReference type="ARBA" id="ARBA00023170"/>
    </source>
</evidence>
<comment type="subcellular location">
    <subcellularLocation>
        <location evidence="1 14">Cell outer membrane</location>
        <topology evidence="1 14">Multi-pass membrane protein</topology>
    </subcellularLocation>
</comment>
<dbReference type="Gene3D" id="2.40.170.20">
    <property type="entry name" value="TonB-dependent receptor, beta-barrel domain"/>
    <property type="match status" value="1"/>
</dbReference>
<proteinExistence type="inferred from homology"/>
<feature type="region of interest" description="Disordered" evidence="16">
    <location>
        <begin position="38"/>
        <end position="67"/>
    </location>
</feature>
<gene>
    <name evidence="19" type="ORF">SAMN05216334_11149</name>
</gene>
<reference evidence="19 20" key="1">
    <citation type="submission" date="2016-10" db="EMBL/GenBank/DDBJ databases">
        <authorList>
            <person name="de Groot N.N."/>
        </authorList>
    </citation>
    <scope>NUCLEOTIDE SEQUENCE [LARGE SCALE GENOMIC DNA]</scope>
    <source>
        <strain evidence="19 20">Nm13</strain>
    </source>
</reference>
<evidence type="ECO:0000313" key="20">
    <source>
        <dbReference type="Proteomes" id="UP000236753"/>
    </source>
</evidence>
<evidence type="ECO:0000256" key="11">
    <source>
        <dbReference type="ARBA" id="ARBA00023136"/>
    </source>
</evidence>
<feature type="compositionally biased region" description="Polar residues" evidence="16">
    <location>
        <begin position="38"/>
        <end position="53"/>
    </location>
</feature>